<dbReference type="EMBL" id="BGPR01040514">
    <property type="protein sequence ID" value="GBO16648.1"/>
    <property type="molecule type" value="Genomic_DNA"/>
</dbReference>
<comment type="caution">
    <text evidence="1">The sequence shown here is derived from an EMBL/GenBank/DDBJ whole genome shotgun (WGS) entry which is preliminary data.</text>
</comment>
<organism evidence="1 3">
    <name type="scientific">Araneus ventricosus</name>
    <name type="common">Orbweaver spider</name>
    <name type="synonym">Epeira ventricosa</name>
    <dbReference type="NCBI Taxonomy" id="182803"/>
    <lineage>
        <taxon>Eukaryota</taxon>
        <taxon>Metazoa</taxon>
        <taxon>Ecdysozoa</taxon>
        <taxon>Arthropoda</taxon>
        <taxon>Chelicerata</taxon>
        <taxon>Arachnida</taxon>
        <taxon>Araneae</taxon>
        <taxon>Araneomorphae</taxon>
        <taxon>Entelegynae</taxon>
        <taxon>Araneoidea</taxon>
        <taxon>Araneidae</taxon>
        <taxon>Araneus</taxon>
    </lineage>
</organism>
<dbReference type="Proteomes" id="UP000499080">
    <property type="component" value="Unassembled WGS sequence"/>
</dbReference>
<evidence type="ECO:0000313" key="1">
    <source>
        <dbReference type="EMBL" id="GBO16460.1"/>
    </source>
</evidence>
<evidence type="ECO:0000313" key="3">
    <source>
        <dbReference type="Proteomes" id="UP000499080"/>
    </source>
</evidence>
<accession>A0A4Y2UXW6</accession>
<gene>
    <name evidence="1" type="ORF">AVEN_174268_1</name>
    <name evidence="2" type="ORF">AVEN_232835_1</name>
</gene>
<name>A0A4Y2UXW6_ARAVE</name>
<sequence length="122" mass="13874">MAIGMFGLPIPLRHKKGNHVFGCAYSTGNMWTGCNRGFVEASLSSRASDSIWGSLKKVRSTELVIRMRGGPFHCRYRIFKSLGQEWEHLVIKSRLTTRTRPGLGPEGHVFEDLFFQRAVFEE</sequence>
<protein>
    <submittedName>
        <fullName evidence="1">Uncharacterized protein</fullName>
    </submittedName>
</protein>
<proteinExistence type="predicted"/>
<reference evidence="1 3" key="1">
    <citation type="journal article" date="2019" name="Sci. Rep.">
        <title>Orb-weaving spider Araneus ventricosus genome elucidates the spidroin gene catalogue.</title>
        <authorList>
            <person name="Kono N."/>
            <person name="Nakamura H."/>
            <person name="Ohtoshi R."/>
            <person name="Moran D.A.P."/>
            <person name="Shinohara A."/>
            <person name="Yoshida Y."/>
            <person name="Fujiwara M."/>
            <person name="Mori M."/>
            <person name="Tomita M."/>
            <person name="Arakawa K."/>
        </authorList>
    </citation>
    <scope>NUCLEOTIDE SEQUENCE [LARGE SCALE GENOMIC DNA]</scope>
</reference>
<dbReference type="EMBL" id="BGPR01040354">
    <property type="protein sequence ID" value="GBO16460.1"/>
    <property type="molecule type" value="Genomic_DNA"/>
</dbReference>
<keyword evidence="3" id="KW-1185">Reference proteome</keyword>
<evidence type="ECO:0000313" key="2">
    <source>
        <dbReference type="EMBL" id="GBO16648.1"/>
    </source>
</evidence>
<dbReference type="AlphaFoldDB" id="A0A4Y2UXW6"/>